<keyword evidence="2" id="KW-0472">Membrane</keyword>
<reference evidence="3 4" key="1">
    <citation type="journal article" date="2013" name="Mar. Genomics">
        <title>Expression of sulfatases in Rhodopirellula baltica and the diversity of sulfatases in the genus Rhodopirellula.</title>
        <authorList>
            <person name="Wegner C.E."/>
            <person name="Richter-Heitmann T."/>
            <person name="Klindworth A."/>
            <person name="Klockow C."/>
            <person name="Richter M."/>
            <person name="Achstetter T."/>
            <person name="Glockner F.O."/>
            <person name="Harder J."/>
        </authorList>
    </citation>
    <scope>NUCLEOTIDE SEQUENCE [LARGE SCALE GENOMIC DNA]</scope>
    <source>
        <strain evidence="3 4">WH47</strain>
    </source>
</reference>
<keyword evidence="1" id="KW-0175">Coiled coil</keyword>
<sequence>MFLRIETVAGRRNSPCLWDFGFFAPVCQDATAWNEEPNDAALTPPKNPTKCFLRRTHMLKKLVLAGTAATLLSGLTIATPIGSYARCGWSYMTNTASDAVPLEWELNRARQLIVDLKPEIQQNARRIAQEKTEVVRLQRELSTTDEKLAKAKNDIERLTNDLRDESSVYSYGGVTYTSAQVKSDLGNRFKRFQTRQQTSEKLRQMLAAREASLAAASERMDAMLDAKRQLEVEVENLQARLGALRVAQTSTQLHLDDSALSDTRRLLDDIATRIDVEEETMKVDVEYFGEINLDEPSDENLLDDVTAYMQKLDGGKDQAYVSIQLEEESSDSSL</sequence>
<dbReference type="PATRIC" id="fig|991778.3.peg.4665"/>
<evidence type="ECO:0008006" key="5">
    <source>
        <dbReference type="Google" id="ProtNLM"/>
    </source>
</evidence>
<feature type="coiled-coil region" evidence="1">
    <location>
        <begin position="213"/>
        <end position="247"/>
    </location>
</feature>
<protein>
    <recommendedName>
        <fullName evidence="5">Signal peptide-containing protein</fullName>
    </recommendedName>
</protein>
<proteinExistence type="predicted"/>
<keyword evidence="2" id="KW-1133">Transmembrane helix</keyword>
<feature type="transmembrane region" description="Helical" evidence="2">
    <location>
        <begin position="62"/>
        <end position="85"/>
    </location>
</feature>
<organism evidence="3 4">
    <name type="scientific">Rhodopirellula baltica WH47</name>
    <dbReference type="NCBI Taxonomy" id="991778"/>
    <lineage>
        <taxon>Bacteria</taxon>
        <taxon>Pseudomonadati</taxon>
        <taxon>Planctomycetota</taxon>
        <taxon>Planctomycetia</taxon>
        <taxon>Pirellulales</taxon>
        <taxon>Pirellulaceae</taxon>
        <taxon>Rhodopirellula</taxon>
    </lineage>
</organism>
<evidence type="ECO:0000256" key="1">
    <source>
        <dbReference type="SAM" id="Coils"/>
    </source>
</evidence>
<accession>F2AXF3</accession>
<evidence type="ECO:0000313" key="3">
    <source>
        <dbReference type="EMBL" id="EGF25666.1"/>
    </source>
</evidence>
<dbReference type="EMBL" id="AFAR01000216">
    <property type="protein sequence ID" value="EGF25666.1"/>
    <property type="molecule type" value="Genomic_DNA"/>
</dbReference>
<evidence type="ECO:0000256" key="2">
    <source>
        <dbReference type="SAM" id="Phobius"/>
    </source>
</evidence>
<evidence type="ECO:0000313" key="4">
    <source>
        <dbReference type="Proteomes" id="UP000006222"/>
    </source>
</evidence>
<comment type="caution">
    <text evidence="3">The sequence shown here is derived from an EMBL/GenBank/DDBJ whole genome shotgun (WGS) entry which is preliminary data.</text>
</comment>
<dbReference type="AlphaFoldDB" id="F2AXF3"/>
<dbReference type="Proteomes" id="UP000006222">
    <property type="component" value="Unassembled WGS sequence"/>
</dbReference>
<keyword evidence="2" id="KW-0812">Transmembrane</keyword>
<name>F2AXF3_RHOBT</name>
<gene>
    <name evidence="3" type="ORF">RBWH47_01861</name>
</gene>
<feature type="coiled-coil region" evidence="1">
    <location>
        <begin position="120"/>
        <end position="168"/>
    </location>
</feature>